<dbReference type="SUPFAM" id="SSF48452">
    <property type="entry name" value="TPR-like"/>
    <property type="match status" value="1"/>
</dbReference>
<dbReference type="STRING" id="525897.Dbac_3225"/>
<keyword evidence="1" id="KW-0802">TPR repeat</keyword>
<feature type="compositionally biased region" description="Low complexity" evidence="2">
    <location>
        <begin position="318"/>
        <end position="333"/>
    </location>
</feature>
<dbReference type="SMART" id="SM00028">
    <property type="entry name" value="TPR"/>
    <property type="match status" value="4"/>
</dbReference>
<dbReference type="eggNOG" id="COG3266">
    <property type="taxonomic scope" value="Bacteria"/>
</dbReference>
<dbReference type="EMBL" id="CP001629">
    <property type="protein sequence ID" value="ACU91300.1"/>
    <property type="molecule type" value="Genomic_DNA"/>
</dbReference>
<dbReference type="InterPro" id="IPR019734">
    <property type="entry name" value="TPR_rpt"/>
</dbReference>
<feature type="region of interest" description="Disordered" evidence="2">
    <location>
        <begin position="134"/>
        <end position="267"/>
    </location>
</feature>
<accession>C7LXR4</accession>
<evidence type="ECO:0000313" key="3">
    <source>
        <dbReference type="EMBL" id="ACU91300.1"/>
    </source>
</evidence>
<feature type="compositionally biased region" description="Low complexity" evidence="2">
    <location>
        <begin position="188"/>
        <end position="205"/>
    </location>
</feature>
<dbReference type="eggNOG" id="COG0457">
    <property type="taxonomic scope" value="Bacteria"/>
</dbReference>
<evidence type="ECO:0000256" key="2">
    <source>
        <dbReference type="SAM" id="MobiDB-lite"/>
    </source>
</evidence>
<dbReference type="Proteomes" id="UP000002216">
    <property type="component" value="Chromosome"/>
</dbReference>
<dbReference type="Gene3D" id="1.25.40.10">
    <property type="entry name" value="Tetratricopeptide repeat domain"/>
    <property type="match status" value="3"/>
</dbReference>
<organism evidence="3 4">
    <name type="scientific">Desulfomicrobium baculatum (strain DSM 4028 / VKM B-1378 / X)</name>
    <name type="common">Desulfovibrio baculatus</name>
    <dbReference type="NCBI Taxonomy" id="525897"/>
    <lineage>
        <taxon>Bacteria</taxon>
        <taxon>Pseudomonadati</taxon>
        <taxon>Thermodesulfobacteriota</taxon>
        <taxon>Desulfovibrionia</taxon>
        <taxon>Desulfovibrionales</taxon>
        <taxon>Desulfomicrobiaceae</taxon>
        <taxon>Desulfomicrobium</taxon>
    </lineage>
</organism>
<feature type="compositionally biased region" description="Polar residues" evidence="2">
    <location>
        <begin position="367"/>
        <end position="384"/>
    </location>
</feature>
<reference evidence="3 4" key="1">
    <citation type="journal article" date="2009" name="Stand. Genomic Sci.">
        <title>Complete genome sequence of Desulfomicrobium baculatum type strain (X).</title>
        <authorList>
            <person name="Copeland A."/>
            <person name="Spring S."/>
            <person name="Goker M."/>
            <person name="Schneider S."/>
            <person name="Lapidus A."/>
            <person name="Del Rio T.G."/>
            <person name="Tice H."/>
            <person name="Cheng J.F."/>
            <person name="Chen F."/>
            <person name="Nolan M."/>
            <person name="Bruce D."/>
            <person name="Goodwin L."/>
            <person name="Pitluck S."/>
            <person name="Ivanova N."/>
            <person name="Mavrommatis K."/>
            <person name="Ovchinnikova G."/>
            <person name="Pati A."/>
            <person name="Chen A."/>
            <person name="Palaniappan K."/>
            <person name="Land M."/>
            <person name="Hauser L."/>
            <person name="Chang Y.J."/>
            <person name="Jeffries C.C."/>
            <person name="Meincke L."/>
            <person name="Sims D."/>
            <person name="Brettin T."/>
            <person name="Detter J.C."/>
            <person name="Han C."/>
            <person name="Chain P."/>
            <person name="Bristow J."/>
            <person name="Eisen J.A."/>
            <person name="Markowitz V."/>
            <person name="Hugenholtz P."/>
            <person name="Kyrpides N.C."/>
            <person name="Klenk H.P."/>
            <person name="Lucas S."/>
        </authorList>
    </citation>
    <scope>NUCLEOTIDE SEQUENCE [LARGE SCALE GENOMIC DNA]</scope>
    <source>
        <strain evidence="4">DSM 4028 / VKM B-1378 / X</strain>
    </source>
</reference>
<feature type="compositionally biased region" description="Pro residues" evidence="2">
    <location>
        <begin position="136"/>
        <end position="145"/>
    </location>
</feature>
<evidence type="ECO:0000256" key="1">
    <source>
        <dbReference type="PROSITE-ProRule" id="PRU00339"/>
    </source>
</evidence>
<dbReference type="AlphaFoldDB" id="C7LXR4"/>
<dbReference type="KEGG" id="dba:Dbac_3225"/>
<protein>
    <submittedName>
        <fullName evidence="3">Tetratricopeptide domain protein</fullName>
    </submittedName>
</protein>
<proteinExistence type="predicted"/>
<sequence>MPNSCLQQPVRTRPLASLIWLLVPAILGLIPLHAAHGAILTWNKLAQGEAIVFKFKSALPVAEPRQRGLTQIQIPVPWSFWQNERKPTIPDLSSSELFKEILITPDGIFIQTRSADFILSSSTDSKSNALSVELYPPAPYEPENPVPTIATPTSRGNETAADVNATPEASPPPEQAAQSEFAQNATFPAMPDPSAASAPSNATGSDQPDLPVQDSSLSGLSAVRSKIIRPDQNEDSTQSALRLPIDRDATPPAQSRETPLAGTRADAAAPEQILPAALAPVVTKAEQNDTRLPAQTEINEPVTTPANQTGELPDTNQTEATPPSAVAAPATETDGNETVSTAQPFAPPEPTLSGSIPSEPQMPGDTPANQTMNASEAGAQDNSTAELEELYKTAQSALIVEDLKTARAAVTQMIEHPKLPEPLYEELLYTLADITMKEGLLDLEGNFASILEAYEAAKNSNLDSRNVPEALSRMGYLHLFVGNVPEAKGYFDLLRRKYPDDRRVAMIDYYWGEHYLRLKDYGRAAEHFQYAIQNFPMSLAVQPSTVGLLRAFTGLGYFDKALGVVSSIERRWPSYYLSDPSFLMSAGYAAMLSGNLARAKDYFWAYANIVPDAQDVDVAMARIGDILLKENNPDAAREIYHRTSEAYPAKEGGLIAKMRLAEEGVLDQPSIADMNPVFSRPESNPEQIYNSILEHADSSLAPVARLKLAMWHLWNKKYAASLEEIRRFQNDYPEHELLPKAREVADTALRDWITNDLELEDFNGAVLHWNAHENLYQDRDMDPQIRLIVATSYMQTGRPQEALDMARPFVFGSGPRGEFSEPGLELTLAMQVELQQWQDILDLSKQVASWNLAPERQRQVDYATALAHEKLEQSVRARPLWAKLATDMGLTDTQRGYAHYFLGREALGAGKLEQATLLGQEALTLLQKEKSDVPKLKETLELLIQAAEKGGRAQDALAWTLEYDGYVAESDPDWPAHTYRKAMLFKKNSETEQWRENLNRLKDVFPNSLHGRMAAAELEGTRLEREVKKFR</sequence>
<feature type="region of interest" description="Disordered" evidence="2">
    <location>
        <begin position="282"/>
        <end position="384"/>
    </location>
</feature>
<dbReference type="PROSITE" id="PS50005">
    <property type="entry name" value="TPR"/>
    <property type="match status" value="1"/>
</dbReference>
<feature type="repeat" description="TPR" evidence="1">
    <location>
        <begin position="505"/>
        <end position="538"/>
    </location>
</feature>
<gene>
    <name evidence="3" type="ordered locus">Dbac_3225</name>
</gene>
<name>C7LXR4_DESBD</name>
<feature type="compositionally biased region" description="Polar residues" evidence="2">
    <location>
        <begin position="296"/>
        <end position="317"/>
    </location>
</feature>
<dbReference type="InterPro" id="IPR011990">
    <property type="entry name" value="TPR-like_helical_dom_sf"/>
</dbReference>
<keyword evidence="4" id="KW-1185">Reference proteome</keyword>
<evidence type="ECO:0000313" key="4">
    <source>
        <dbReference type="Proteomes" id="UP000002216"/>
    </source>
</evidence>
<dbReference type="HOGENOM" id="CLU_008591_0_0_7"/>